<organism evidence="20 21">
    <name type="scientific">Caenorhabditis angaria</name>
    <dbReference type="NCBI Taxonomy" id="860376"/>
    <lineage>
        <taxon>Eukaryota</taxon>
        <taxon>Metazoa</taxon>
        <taxon>Ecdysozoa</taxon>
        <taxon>Nematoda</taxon>
        <taxon>Chromadorea</taxon>
        <taxon>Rhabditida</taxon>
        <taxon>Rhabditina</taxon>
        <taxon>Rhabditomorpha</taxon>
        <taxon>Rhabditoidea</taxon>
        <taxon>Rhabditidae</taxon>
        <taxon>Peloderinae</taxon>
        <taxon>Caenorhabditis</taxon>
    </lineage>
</organism>
<evidence type="ECO:0000256" key="3">
    <source>
        <dbReference type="ARBA" id="ARBA00022500"/>
    </source>
</evidence>
<dbReference type="GO" id="GO:0038022">
    <property type="term" value="F:G protein-coupled olfactory receptor activity"/>
    <property type="evidence" value="ECO:0007669"/>
    <property type="project" value="TreeGrafter"/>
</dbReference>
<keyword evidence="21" id="KW-1185">Reference proteome</keyword>
<protein>
    <recommendedName>
        <fullName evidence="16">Serpentine receptor class r-10</fullName>
    </recommendedName>
    <alternativeName>
        <fullName evidence="17">Odorant response abnormal protein 10</fullName>
    </alternativeName>
    <alternativeName>
        <fullName evidence="18">Olfactory receptor 10</fullName>
    </alternativeName>
</protein>
<feature type="transmembrane region" description="Helical" evidence="19">
    <location>
        <begin position="65"/>
        <end position="89"/>
    </location>
</feature>
<evidence type="ECO:0000256" key="8">
    <source>
        <dbReference type="ARBA" id="ARBA00023069"/>
    </source>
</evidence>
<name>A0A9P1IZT2_9PELO</name>
<dbReference type="GO" id="GO:0042048">
    <property type="term" value="P:olfactory behavior"/>
    <property type="evidence" value="ECO:0007669"/>
    <property type="project" value="TreeGrafter"/>
</dbReference>
<keyword evidence="10" id="KW-0675">Receptor</keyword>
<keyword evidence="11" id="KW-0325">Glycoprotein</keyword>
<evidence type="ECO:0000256" key="13">
    <source>
        <dbReference type="ARBA" id="ARBA00054965"/>
    </source>
</evidence>
<dbReference type="GO" id="GO:0060170">
    <property type="term" value="C:ciliary membrane"/>
    <property type="evidence" value="ECO:0007669"/>
    <property type="project" value="UniProtKB-SubCell"/>
</dbReference>
<comment type="caution">
    <text evidence="20">The sequence shown here is derived from an EMBL/GenBank/DDBJ whole genome shotgun (WGS) entry which is preliminary data.</text>
</comment>
<evidence type="ECO:0000256" key="14">
    <source>
        <dbReference type="ARBA" id="ARBA00061678"/>
    </source>
</evidence>
<dbReference type="EMBL" id="CANHGI010000005">
    <property type="protein sequence ID" value="CAI5452413.1"/>
    <property type="molecule type" value="Genomic_DNA"/>
</dbReference>
<evidence type="ECO:0000256" key="19">
    <source>
        <dbReference type="SAM" id="Phobius"/>
    </source>
</evidence>
<evidence type="ECO:0000256" key="7">
    <source>
        <dbReference type="ARBA" id="ARBA00022989"/>
    </source>
</evidence>
<keyword evidence="12" id="KW-0966">Cell projection</keyword>
<evidence type="ECO:0000256" key="12">
    <source>
        <dbReference type="ARBA" id="ARBA00023273"/>
    </source>
</evidence>
<dbReference type="PANTHER" id="PTHR22943">
    <property type="entry name" value="7-TRANSMEMBRANE DOMAIN RECEPTOR C.ELEGANS"/>
    <property type="match status" value="1"/>
</dbReference>
<feature type="transmembrane region" description="Helical" evidence="19">
    <location>
        <begin position="109"/>
        <end position="135"/>
    </location>
</feature>
<gene>
    <name evidence="20" type="ORF">CAMP_LOCUS15050</name>
</gene>
<feature type="transmembrane region" description="Helical" evidence="19">
    <location>
        <begin position="155"/>
        <end position="176"/>
    </location>
</feature>
<evidence type="ECO:0000256" key="16">
    <source>
        <dbReference type="ARBA" id="ARBA00067967"/>
    </source>
</evidence>
<comment type="subcellular location">
    <subcellularLocation>
        <location evidence="1">Cell projection</location>
        <location evidence="1">Cilium membrane</location>
        <topology evidence="1">Multi-pass membrane protein</topology>
    </subcellularLocation>
</comment>
<evidence type="ECO:0000256" key="9">
    <source>
        <dbReference type="ARBA" id="ARBA00023136"/>
    </source>
</evidence>
<dbReference type="PANTHER" id="PTHR22943:SF248">
    <property type="entry name" value="SEVEN TM RECEPTOR"/>
    <property type="match status" value="1"/>
</dbReference>
<evidence type="ECO:0000313" key="21">
    <source>
        <dbReference type="Proteomes" id="UP001152747"/>
    </source>
</evidence>
<keyword evidence="9 19" id="KW-0472">Membrane</keyword>
<keyword evidence="7 19" id="KW-1133">Transmembrane helix</keyword>
<dbReference type="InterPro" id="IPR019428">
    <property type="entry name" value="7TM_GPCR_serpentine_rcpt_Str"/>
</dbReference>
<evidence type="ECO:0000313" key="20">
    <source>
        <dbReference type="EMBL" id="CAI5452413.1"/>
    </source>
</evidence>
<keyword evidence="2" id="KW-1003">Cell membrane</keyword>
<evidence type="ECO:0000256" key="18">
    <source>
        <dbReference type="ARBA" id="ARBA00082489"/>
    </source>
</evidence>
<evidence type="ECO:0000256" key="1">
    <source>
        <dbReference type="ARBA" id="ARBA00004272"/>
    </source>
</evidence>
<dbReference type="Proteomes" id="UP001152747">
    <property type="component" value="Unassembled WGS sequence"/>
</dbReference>
<evidence type="ECO:0000256" key="6">
    <source>
        <dbReference type="ARBA" id="ARBA00022725"/>
    </source>
</evidence>
<dbReference type="SUPFAM" id="SSF81321">
    <property type="entry name" value="Family A G protein-coupled receptor-like"/>
    <property type="match status" value="1"/>
</dbReference>
<dbReference type="Pfam" id="PF10326">
    <property type="entry name" value="7TM_GPCR_Str"/>
    <property type="match status" value="1"/>
</dbReference>
<dbReference type="GO" id="GO:0006935">
    <property type="term" value="P:chemotaxis"/>
    <property type="evidence" value="ECO:0007669"/>
    <property type="project" value="UniProtKB-KW"/>
</dbReference>
<keyword evidence="8" id="KW-0969">Cilium</keyword>
<keyword evidence="4" id="KW-0716">Sensory transduction</keyword>
<feature type="transmembrane region" description="Helical" evidence="19">
    <location>
        <begin position="270"/>
        <end position="290"/>
    </location>
</feature>
<evidence type="ECO:0000256" key="4">
    <source>
        <dbReference type="ARBA" id="ARBA00022606"/>
    </source>
</evidence>
<feature type="transmembrane region" description="Helical" evidence="19">
    <location>
        <begin position="232"/>
        <end position="250"/>
    </location>
</feature>
<evidence type="ECO:0000256" key="2">
    <source>
        <dbReference type="ARBA" id="ARBA00022475"/>
    </source>
</evidence>
<evidence type="ECO:0000256" key="11">
    <source>
        <dbReference type="ARBA" id="ARBA00023180"/>
    </source>
</evidence>
<evidence type="ECO:0000256" key="15">
    <source>
        <dbReference type="ARBA" id="ARBA00064300"/>
    </source>
</evidence>
<dbReference type="OrthoDB" id="5859135at2759"/>
<comment type="similarity">
    <text evidence="14">Belongs to the nematode receptor-like protein str family.</text>
</comment>
<keyword evidence="6" id="KW-0552">Olfaction</keyword>
<reference evidence="20" key="1">
    <citation type="submission" date="2022-11" db="EMBL/GenBank/DDBJ databases">
        <authorList>
            <person name="Kikuchi T."/>
        </authorList>
    </citation>
    <scope>NUCLEOTIDE SEQUENCE</scope>
    <source>
        <strain evidence="20">PS1010</strain>
    </source>
</reference>
<feature type="transmembrane region" description="Helical" evidence="19">
    <location>
        <begin position="296"/>
        <end position="318"/>
    </location>
</feature>
<feature type="transmembrane region" description="Helical" evidence="19">
    <location>
        <begin position="33"/>
        <end position="53"/>
    </location>
</feature>
<keyword evidence="3" id="KW-0145">Chemotaxis</keyword>
<dbReference type="AlphaFoldDB" id="A0A9P1IZT2"/>
<dbReference type="FunFam" id="1.20.1070.10:FF:000128">
    <property type="entry name" value="Seven TM Receptor"/>
    <property type="match status" value="1"/>
</dbReference>
<sequence length="378" mass="43848">MILTQIIVFYSQYYEYLNLKIMGKTWTVVQHQFQIFSTLFAVPLNIFLIFLIIKKSPKALGSYKYLLAYTSFFEIVYSIVNLIGAPCFYSHGSAIIMFIETENSIFSPLILNIFNSLYCGTFGTVLGLFSIQFIYRYLVSIRSEWLISFRPSRIYIWFSFPLLSGLTWSFTTYFLATQSDLKTKYLETHVLHDLDVNIHKTVYLGLLLFPKNSNGTRYIHVESVIVNSIENLSLSISWFVILYFGIKCYLEMRKSMDQSLAHRKLQRQLFIALVIQTMIPLVLLHIPVFFYYLLAIIEINCGIFGGIITITIALYPAIDPLPNFFIIKNYRLAIKQYFCLTKRSETFQIRTIRSRSGSGLDRKATLTSSINAISRTNF</sequence>
<evidence type="ECO:0000256" key="10">
    <source>
        <dbReference type="ARBA" id="ARBA00023170"/>
    </source>
</evidence>
<keyword evidence="5 19" id="KW-0812">Transmembrane</keyword>
<comment type="function">
    <text evidence="13">An odorant receptor which affects chemotaxis to the volatile odorant diacetyl. Specifies AWA neuronal cell fate via the odr-7 pathway.</text>
</comment>
<evidence type="ECO:0000256" key="17">
    <source>
        <dbReference type="ARBA" id="ARBA00078653"/>
    </source>
</evidence>
<comment type="subunit">
    <text evidence="15">Interacts with odr-4.</text>
</comment>
<proteinExistence type="inferred from homology"/>
<accession>A0A9P1IZT2</accession>
<evidence type="ECO:0000256" key="5">
    <source>
        <dbReference type="ARBA" id="ARBA00022692"/>
    </source>
</evidence>